<reference evidence="1 2" key="1">
    <citation type="submission" date="2015-06" db="EMBL/GenBank/DDBJ databases">
        <title>Expansion of signal transduction pathways in fungi by whole-genome duplication.</title>
        <authorList>
            <consortium name="DOE Joint Genome Institute"/>
            <person name="Corrochano L.M."/>
            <person name="Kuo A."/>
            <person name="Marcet-Houben M."/>
            <person name="Polaino S."/>
            <person name="Salamov A."/>
            <person name="Villalobos J.M."/>
            <person name="Alvarez M.I."/>
            <person name="Avalos J."/>
            <person name="Benito E.P."/>
            <person name="Benoit I."/>
            <person name="Burger G."/>
            <person name="Camino L.P."/>
            <person name="Canovas D."/>
            <person name="Cerda-Olmedo E."/>
            <person name="Cheng J.-F."/>
            <person name="Dominguez A."/>
            <person name="Elias M."/>
            <person name="Eslava A.P."/>
            <person name="Glaser F."/>
            <person name="Grimwood J."/>
            <person name="Gutierrez G."/>
            <person name="Heitman J."/>
            <person name="Henrissat B."/>
            <person name="Iturriaga E.A."/>
            <person name="Lang B.F."/>
            <person name="Lavin J.L."/>
            <person name="Lee S."/>
            <person name="Li W."/>
            <person name="Lindquist E."/>
            <person name="Lopez-Garcia S."/>
            <person name="Luque E.M."/>
            <person name="Marcos A.T."/>
            <person name="Martin J."/>
            <person name="Mccluskey K."/>
            <person name="Medina H.R."/>
            <person name="Miralles-Duran A."/>
            <person name="Miyazaki A."/>
            <person name="Munoz-Torres E."/>
            <person name="Oguiza J.A."/>
            <person name="Ohm R."/>
            <person name="Olmedo M."/>
            <person name="Orejas M."/>
            <person name="Ortiz-Castellanos L."/>
            <person name="Pisabarro A.G."/>
            <person name="Rodriguez-Romero J."/>
            <person name="Ruiz-Herrera J."/>
            <person name="Ruiz-Vazquez R."/>
            <person name="Sanz C."/>
            <person name="Schackwitz W."/>
            <person name="Schmutz J."/>
            <person name="Shahriari M."/>
            <person name="Shelest E."/>
            <person name="Silva-Franco F."/>
            <person name="Soanes D."/>
            <person name="Syed K."/>
            <person name="Tagua V.G."/>
            <person name="Talbot N.J."/>
            <person name="Thon M."/>
            <person name="De Vries R.P."/>
            <person name="Wiebenga A."/>
            <person name="Yadav J.S."/>
            <person name="Braun E.L."/>
            <person name="Baker S."/>
            <person name="Garre V."/>
            <person name="Horwitz B."/>
            <person name="Torres-Martinez S."/>
            <person name="Idnurm A."/>
            <person name="Herrera-Estrella A."/>
            <person name="Gabaldon T."/>
            <person name="Grigoriev I.V."/>
        </authorList>
    </citation>
    <scope>NUCLEOTIDE SEQUENCE [LARGE SCALE GENOMIC DNA]</scope>
    <source>
        <strain evidence="1 2">CBS 277.49</strain>
    </source>
</reference>
<comment type="caution">
    <text evidence="1">The sequence shown here is derived from an EMBL/GenBank/DDBJ whole genome shotgun (WGS) entry which is preliminary data.</text>
</comment>
<dbReference type="Proteomes" id="UP000077051">
    <property type="component" value="Unassembled WGS sequence"/>
</dbReference>
<gene>
    <name evidence="1" type="ORF">MUCCIDRAFT_163594</name>
</gene>
<sequence length="109" mass="12481">MLGKVQAYLRKKYARCSHRFILMMQVKYEFIVDLLIERNAVFHVDFKIISIGILPNRVNSNSTTNRISSSSIAINKYATTNIAYGQNTSCNVTKTIVYCVQIKIVFIIL</sequence>
<organism evidence="1 2">
    <name type="scientific">Mucor lusitanicus CBS 277.49</name>
    <dbReference type="NCBI Taxonomy" id="747725"/>
    <lineage>
        <taxon>Eukaryota</taxon>
        <taxon>Fungi</taxon>
        <taxon>Fungi incertae sedis</taxon>
        <taxon>Mucoromycota</taxon>
        <taxon>Mucoromycotina</taxon>
        <taxon>Mucoromycetes</taxon>
        <taxon>Mucorales</taxon>
        <taxon>Mucorineae</taxon>
        <taxon>Mucoraceae</taxon>
        <taxon>Mucor</taxon>
    </lineage>
</organism>
<evidence type="ECO:0000313" key="2">
    <source>
        <dbReference type="Proteomes" id="UP000077051"/>
    </source>
</evidence>
<accession>A0A162RC85</accession>
<protein>
    <submittedName>
        <fullName evidence="1">Uncharacterized protein</fullName>
    </submittedName>
</protein>
<keyword evidence="2" id="KW-1185">Reference proteome</keyword>
<evidence type="ECO:0000313" key="1">
    <source>
        <dbReference type="EMBL" id="OAD04079.1"/>
    </source>
</evidence>
<proteinExistence type="predicted"/>
<dbReference type="EMBL" id="AMYB01000004">
    <property type="protein sequence ID" value="OAD04079.1"/>
    <property type="molecule type" value="Genomic_DNA"/>
</dbReference>
<dbReference type="VEuPathDB" id="FungiDB:MUCCIDRAFT_163594"/>
<dbReference type="AlphaFoldDB" id="A0A162RC85"/>
<name>A0A162RC85_MUCCL</name>